<sequence length="297" mass="33118">MESTALVLAAFGAGQPQALNGILRVWEMTQKEFPKQKHALAFTSNMLRKIWQKRKNDPEWQKENPLVPPEVMEVKGTLATIANLQDQGYKNILVQPLHIYAGEEFSDLKSYIQGLNSIQTVKPKWQPFEKLVLGRPALGEPGPEHPYQEDIEKAAKALAEDVKTASGQNAALVYMGHGNEYFSPGIYMEMQNALNELYPENQIFIGTVEGSMSLDYVEKRLKHAGVQKVLLKPLMLVAGDHAHEDMSSSEPDSWKSILESRGYEVSCSLIGLGENPAWAAIYMDHIRDAALKAGLEL</sequence>
<keyword evidence="2" id="KW-0479">Metal-binding</keyword>
<dbReference type="Gene3D" id="3.40.50.1400">
    <property type="match status" value="2"/>
</dbReference>
<dbReference type="SUPFAM" id="SSF53800">
    <property type="entry name" value="Chelatase"/>
    <property type="match status" value="1"/>
</dbReference>
<dbReference type="Proteomes" id="UP000032233">
    <property type="component" value="Unassembled WGS sequence"/>
</dbReference>
<proteinExistence type="predicted"/>
<dbReference type="PATRIC" id="fig|1429043.3.peg.4329"/>
<dbReference type="RefSeq" id="WP_052515383.1">
    <property type="nucleotide sequence ID" value="NZ_AZAC01000034.1"/>
</dbReference>
<dbReference type="PIRSF" id="PIRSF033579">
    <property type="entry name" value="Anaer_Co_chel"/>
    <property type="match status" value="1"/>
</dbReference>
<dbReference type="CDD" id="cd03413">
    <property type="entry name" value="CbiK_C"/>
    <property type="match status" value="1"/>
</dbReference>
<dbReference type="AlphaFoldDB" id="A0A0D2JRM3"/>
<feature type="active site" description="Proton acceptor" evidence="1">
    <location>
        <position position="177"/>
    </location>
</feature>
<feature type="binding site" evidence="2">
    <location>
        <position position="241"/>
    </location>
    <ligand>
        <name>Co(2+)</name>
        <dbReference type="ChEBI" id="CHEBI:48828"/>
    </ligand>
</feature>
<keyword evidence="2" id="KW-0170">Cobalt</keyword>
<accession>A0A0D2JRM3</accession>
<protein>
    <submittedName>
        <fullName evidence="3">Cobalt chelatase</fullName>
    </submittedName>
</protein>
<dbReference type="Pfam" id="PF06180">
    <property type="entry name" value="CbiK"/>
    <property type="match status" value="1"/>
</dbReference>
<dbReference type="InterPro" id="IPR010388">
    <property type="entry name" value="Anaerobic_Co-chelatase"/>
</dbReference>
<reference evidence="3 4" key="1">
    <citation type="submission" date="2013-11" db="EMBL/GenBank/DDBJ databases">
        <title>Metagenomic analysis of a methanogenic consortium involved in long chain n-alkane degradation.</title>
        <authorList>
            <person name="Davidova I.A."/>
            <person name="Callaghan A.V."/>
            <person name="Wawrik B."/>
            <person name="Pruitt S."/>
            <person name="Marks C."/>
            <person name="Duncan K.E."/>
            <person name="Suflita J.M."/>
        </authorList>
    </citation>
    <scope>NUCLEOTIDE SEQUENCE [LARGE SCALE GENOMIC DNA]</scope>
    <source>
        <strain evidence="3 4">SPR</strain>
    </source>
</reference>
<evidence type="ECO:0000256" key="1">
    <source>
        <dbReference type="PIRSR" id="PIRSR033579-1"/>
    </source>
</evidence>
<dbReference type="GO" id="GO:0046872">
    <property type="term" value="F:metal ion binding"/>
    <property type="evidence" value="ECO:0007669"/>
    <property type="project" value="UniProtKB-KW"/>
</dbReference>
<keyword evidence="4" id="KW-1185">Reference proteome</keyword>
<evidence type="ECO:0000256" key="2">
    <source>
        <dbReference type="PIRSR" id="PIRSR033579-3"/>
    </source>
</evidence>
<dbReference type="InParanoid" id="A0A0D2JRM3"/>
<dbReference type="GO" id="GO:0016852">
    <property type="term" value="F:sirohydrochlorin cobaltochelatase activity"/>
    <property type="evidence" value="ECO:0007669"/>
    <property type="project" value="InterPro"/>
</dbReference>
<organism evidence="3 4">
    <name type="scientific">Dethiosulfatarculus sandiegensis</name>
    <dbReference type="NCBI Taxonomy" id="1429043"/>
    <lineage>
        <taxon>Bacteria</taxon>
        <taxon>Pseudomonadati</taxon>
        <taxon>Thermodesulfobacteriota</taxon>
        <taxon>Desulfarculia</taxon>
        <taxon>Desulfarculales</taxon>
        <taxon>Desulfarculaceae</taxon>
        <taxon>Dethiosulfatarculus</taxon>
    </lineage>
</organism>
<evidence type="ECO:0000313" key="3">
    <source>
        <dbReference type="EMBL" id="KIX12155.1"/>
    </source>
</evidence>
<feature type="binding site" evidence="2">
    <location>
        <position position="177"/>
    </location>
    <ligand>
        <name>Co(2+)</name>
        <dbReference type="ChEBI" id="CHEBI:48828"/>
    </ligand>
</feature>
<evidence type="ECO:0000313" key="4">
    <source>
        <dbReference type="Proteomes" id="UP000032233"/>
    </source>
</evidence>
<comment type="caution">
    <text evidence="3">The sequence shown here is derived from an EMBL/GenBank/DDBJ whole genome shotgun (WGS) entry which is preliminary data.</text>
</comment>
<dbReference type="STRING" id="1429043.X474_20425"/>
<feature type="binding site" evidence="2">
    <location>
        <position position="209"/>
    </location>
    <ligand>
        <name>Co(2+)</name>
        <dbReference type="ChEBI" id="CHEBI:48828"/>
    </ligand>
</feature>
<dbReference type="OrthoDB" id="9770331at2"/>
<dbReference type="EMBL" id="AZAC01000034">
    <property type="protein sequence ID" value="KIX12155.1"/>
    <property type="molecule type" value="Genomic_DNA"/>
</dbReference>
<gene>
    <name evidence="3" type="ORF">X474_20425</name>
</gene>
<dbReference type="GO" id="GO:0019251">
    <property type="term" value="P:anaerobic cobalamin biosynthetic process"/>
    <property type="evidence" value="ECO:0007669"/>
    <property type="project" value="InterPro"/>
</dbReference>
<name>A0A0D2JRM3_9BACT</name>